<dbReference type="EMBL" id="CAVMJV010000002">
    <property type="protein sequence ID" value="CAK5015888.1"/>
    <property type="molecule type" value="Genomic_DNA"/>
</dbReference>
<gene>
    <name evidence="1" type="ORF">MENTE1834_LOCUS3139</name>
</gene>
<evidence type="ECO:0000313" key="2">
    <source>
        <dbReference type="Proteomes" id="UP001497535"/>
    </source>
</evidence>
<name>A0ACB0XT22_MELEN</name>
<proteinExistence type="predicted"/>
<accession>A0ACB0XT22</accession>
<reference evidence="1" key="1">
    <citation type="submission" date="2023-11" db="EMBL/GenBank/DDBJ databases">
        <authorList>
            <person name="Poullet M."/>
        </authorList>
    </citation>
    <scope>NUCLEOTIDE SEQUENCE</scope>
    <source>
        <strain evidence="1">E1834</strain>
    </source>
</reference>
<evidence type="ECO:0000313" key="1">
    <source>
        <dbReference type="EMBL" id="CAK5015888.1"/>
    </source>
</evidence>
<dbReference type="Proteomes" id="UP001497535">
    <property type="component" value="Unassembled WGS sequence"/>
</dbReference>
<protein>
    <submittedName>
        <fullName evidence="1">Uncharacterized protein</fullName>
    </submittedName>
</protein>
<organism evidence="1 2">
    <name type="scientific">Meloidogyne enterolobii</name>
    <name type="common">Root-knot nematode worm</name>
    <name type="synonym">Meloidogyne mayaguensis</name>
    <dbReference type="NCBI Taxonomy" id="390850"/>
    <lineage>
        <taxon>Eukaryota</taxon>
        <taxon>Metazoa</taxon>
        <taxon>Ecdysozoa</taxon>
        <taxon>Nematoda</taxon>
        <taxon>Chromadorea</taxon>
        <taxon>Rhabditida</taxon>
        <taxon>Tylenchina</taxon>
        <taxon>Tylenchomorpha</taxon>
        <taxon>Tylenchoidea</taxon>
        <taxon>Meloidogynidae</taxon>
        <taxon>Meloidogyninae</taxon>
        <taxon>Meloidogyne</taxon>
    </lineage>
</organism>
<sequence>MTNTTGTLHLPWRKNPFGRVSSRVGKFRRFVCPEKSLNHTITYRSTRLLTPLQAHMLLRFS</sequence>
<comment type="caution">
    <text evidence="1">The sequence shown here is derived from an EMBL/GenBank/DDBJ whole genome shotgun (WGS) entry which is preliminary data.</text>
</comment>
<keyword evidence="2" id="KW-1185">Reference proteome</keyword>